<comment type="caution">
    <text evidence="1">The sequence shown here is derived from an EMBL/GenBank/DDBJ whole genome shotgun (WGS) entry which is preliminary data.</text>
</comment>
<gene>
    <name evidence="1" type="ORF">H4O18_03705</name>
</gene>
<keyword evidence="2" id="KW-1185">Reference proteome</keyword>
<sequence length="672" mass="75460">MKNYISTIIVTLVALSFHSCCTDCREEIEQENETPDEIIVDNPGEPPVTTSATLTINGVSSLDFSKLTAQSIGGTSKVNADGSFQVAQEANEVEILPLFFMKDGEIMFGYYPKSTTNNAINFDDILLFYFSLNPEISKYGYTHETLLSIIKASPKYTELKDLLAVTLNTNSSPLKNTAFVELLKESGNIMVTGKRTSKDTDEPFEFKFTYSRAGKIEWPNKLPIYSSLVIVIRNIDNQDTELSPFLVNSKGMIDSPSSLTAYIYDTFFEGYRNDANSVQLFDEGYYHLDFSVNQNYGISETIVKANAKNLANLNINLLVTAFPIGLKYLLKGECGNLIKDLTKSNYYSPVYETNFVSYIKSSHDNFYTGIQNCTPEAKWNYFNAIRLIGANLKIDEYSLELFQILKDYNSFNNSNNYLRLNYFDQMAFGDLVANFDKDPYLGYYLGVANSPYTVNDTIKETVNKWNISRAASLTTIEKQTNYIPVKGLVFDVRKEFGDATVNESKVITNSEGGLSFTFINGSSHVTSNINNPDSYFLIEPSFAKNKKELVIGDYPKGISMKLDSLEYYKNLIPGNWTNTIFYPDGSSEVYKVTFESPSPGQGTNQFGSGAINQYTDSSGNTQFFSDWPVGYRYTGSIETGYYLILLIGNEKGGRIYLENKINPQDGAMMVKD</sequence>
<protein>
    <recommendedName>
        <fullName evidence="3">Lipoprotein</fullName>
    </recommendedName>
</protein>
<organism evidence="1 2">
    <name type="scientific">Arenibacter arenosicollis</name>
    <dbReference type="NCBI Taxonomy" id="2762274"/>
    <lineage>
        <taxon>Bacteria</taxon>
        <taxon>Pseudomonadati</taxon>
        <taxon>Bacteroidota</taxon>
        <taxon>Flavobacteriia</taxon>
        <taxon>Flavobacteriales</taxon>
        <taxon>Flavobacteriaceae</taxon>
        <taxon>Arenibacter</taxon>
    </lineage>
</organism>
<accession>A0ABR7QIU6</accession>
<reference evidence="1 2" key="1">
    <citation type="submission" date="2020-08" db="EMBL/GenBank/DDBJ databases">
        <title>Arenibacter gaetbuli sp. nov., isolated from a sand dune.</title>
        <authorList>
            <person name="Park S."/>
            <person name="Yoon J.-H."/>
        </authorList>
    </citation>
    <scope>NUCLEOTIDE SEQUENCE [LARGE SCALE GENOMIC DNA]</scope>
    <source>
        <strain evidence="1 2">BSSL-BM3</strain>
    </source>
</reference>
<evidence type="ECO:0000313" key="1">
    <source>
        <dbReference type="EMBL" id="MBC8767090.1"/>
    </source>
</evidence>
<evidence type="ECO:0008006" key="3">
    <source>
        <dbReference type="Google" id="ProtNLM"/>
    </source>
</evidence>
<dbReference type="EMBL" id="JACLHY010000002">
    <property type="protein sequence ID" value="MBC8767090.1"/>
    <property type="molecule type" value="Genomic_DNA"/>
</dbReference>
<proteinExistence type="predicted"/>
<name>A0ABR7QIU6_9FLAO</name>
<dbReference type="Proteomes" id="UP000618952">
    <property type="component" value="Unassembled WGS sequence"/>
</dbReference>
<dbReference type="RefSeq" id="WP_187581765.1">
    <property type="nucleotide sequence ID" value="NZ_JACLHY010000002.1"/>
</dbReference>
<evidence type="ECO:0000313" key="2">
    <source>
        <dbReference type="Proteomes" id="UP000618952"/>
    </source>
</evidence>